<dbReference type="PANTHER" id="PTHR37187:SF19">
    <property type="entry name" value="(RAPE) HYPOTHETICAL PROTEIN"/>
    <property type="match status" value="1"/>
</dbReference>
<dbReference type="EnsemblPlants" id="MELO3C007172.2.1">
    <property type="protein sequence ID" value="MELO3C007172.2.1"/>
    <property type="gene ID" value="MELO3C007172.2"/>
</dbReference>
<dbReference type="AlphaFoldDB" id="A0A9I9CQV0"/>
<feature type="region of interest" description="Disordered" evidence="1">
    <location>
        <begin position="240"/>
        <end position="290"/>
    </location>
</feature>
<protein>
    <submittedName>
        <fullName evidence="2">Uncharacterized protein</fullName>
    </submittedName>
</protein>
<dbReference type="Gramene" id="MELO3C007172.2.1">
    <property type="protein sequence ID" value="MELO3C007172.2.1"/>
    <property type="gene ID" value="MELO3C007172.2"/>
</dbReference>
<feature type="compositionally biased region" description="Basic and acidic residues" evidence="1">
    <location>
        <begin position="244"/>
        <end position="254"/>
    </location>
</feature>
<proteinExistence type="predicted"/>
<name>A0A9I9CQV0_CUCME</name>
<dbReference type="PANTHER" id="PTHR37187">
    <property type="entry name" value="EXPRESSED PROTEIN"/>
    <property type="match status" value="1"/>
</dbReference>
<reference evidence="2" key="1">
    <citation type="submission" date="2023-03" db="UniProtKB">
        <authorList>
            <consortium name="EnsemblPlants"/>
        </authorList>
    </citation>
    <scope>IDENTIFICATION</scope>
</reference>
<evidence type="ECO:0000256" key="1">
    <source>
        <dbReference type="SAM" id="MobiDB-lite"/>
    </source>
</evidence>
<feature type="region of interest" description="Disordered" evidence="1">
    <location>
        <begin position="52"/>
        <end position="176"/>
    </location>
</feature>
<organism evidence="2">
    <name type="scientific">Cucumis melo</name>
    <name type="common">Muskmelon</name>
    <dbReference type="NCBI Taxonomy" id="3656"/>
    <lineage>
        <taxon>Eukaryota</taxon>
        <taxon>Viridiplantae</taxon>
        <taxon>Streptophyta</taxon>
        <taxon>Embryophyta</taxon>
        <taxon>Tracheophyta</taxon>
        <taxon>Spermatophyta</taxon>
        <taxon>Magnoliopsida</taxon>
        <taxon>eudicotyledons</taxon>
        <taxon>Gunneridae</taxon>
        <taxon>Pentapetalae</taxon>
        <taxon>rosids</taxon>
        <taxon>fabids</taxon>
        <taxon>Cucurbitales</taxon>
        <taxon>Cucurbitaceae</taxon>
        <taxon>Benincaseae</taxon>
        <taxon>Cucumis</taxon>
    </lineage>
</organism>
<sequence length="306" mass="33087">FPFFFLLILITHHLTNFFLSFKFILRLRSLQVSVPFHSFLFIMPSGAKKRKAAKKKKELEAHINPAQGNENAKNQDDKGSDSGEIDSPASQNHPSHSNPFGEGNKEIQESSSSDAGVPSNVGTDQKVKLSSERKNGNVENESVKGSRDDDHSSSSSDDESVDTTKKPEVLDGKTDDLVVPTAASILNSITPELSASEETISIAESASVENTAIPDMTVSKKLETTPFQSADGVTNVSMAAPRDLSSKPNEDRNLHVSAHVANSESAENSKTESEDQPLIGSRPPVPQRSSWLSCCGLCDVFTSSDR</sequence>
<accession>A0A9I9CQV0</accession>
<feature type="compositionally biased region" description="Basic and acidic residues" evidence="1">
    <location>
        <begin position="162"/>
        <end position="176"/>
    </location>
</feature>
<evidence type="ECO:0000313" key="2">
    <source>
        <dbReference type="EnsemblPlants" id="MELO3C007172.2.1"/>
    </source>
</evidence>
<feature type="compositionally biased region" description="Polar residues" evidence="1">
    <location>
        <begin position="88"/>
        <end position="98"/>
    </location>
</feature>
<feature type="compositionally biased region" description="Basic and acidic residues" evidence="1">
    <location>
        <begin position="125"/>
        <end position="152"/>
    </location>
</feature>